<evidence type="ECO:0000313" key="4">
    <source>
        <dbReference type="EMBL" id="PPQ28091.1"/>
    </source>
</evidence>
<evidence type="ECO:0000313" key="5">
    <source>
        <dbReference type="Proteomes" id="UP000239089"/>
    </source>
</evidence>
<dbReference type="GO" id="GO:0000160">
    <property type="term" value="P:phosphorelay signal transduction system"/>
    <property type="evidence" value="ECO:0007669"/>
    <property type="project" value="InterPro"/>
</dbReference>
<feature type="modified residue" description="4-aspartylphosphate" evidence="1">
    <location>
        <position position="79"/>
    </location>
</feature>
<reference evidence="4 5" key="1">
    <citation type="journal article" date="2018" name="Arch. Microbiol.">
        <title>New insights into the metabolic potential of the phototrophic purple bacterium Rhodopila globiformis DSM 161(T) from its draft genome sequence and evidence for a vanadium-dependent nitrogenase.</title>
        <authorList>
            <person name="Imhoff J.F."/>
            <person name="Rahn T."/>
            <person name="Kunzel S."/>
            <person name="Neulinger S.C."/>
        </authorList>
    </citation>
    <scope>NUCLEOTIDE SEQUENCE [LARGE SCALE GENOMIC DNA]</scope>
    <source>
        <strain evidence="4 5">DSM 16996</strain>
    </source>
</reference>
<feature type="compositionally biased region" description="Low complexity" evidence="2">
    <location>
        <begin position="157"/>
        <end position="176"/>
    </location>
</feature>
<dbReference type="Gene3D" id="3.40.50.2300">
    <property type="match status" value="1"/>
</dbReference>
<dbReference type="SMART" id="SM00448">
    <property type="entry name" value="REC"/>
    <property type="match status" value="1"/>
</dbReference>
<dbReference type="PROSITE" id="PS50110">
    <property type="entry name" value="RESPONSE_REGULATORY"/>
    <property type="match status" value="1"/>
</dbReference>
<gene>
    <name evidence="4" type="ORF">CCR94_18770</name>
</gene>
<organism evidence="4 5">
    <name type="scientific">Rhodoblastus sphagnicola</name>
    <dbReference type="NCBI Taxonomy" id="333368"/>
    <lineage>
        <taxon>Bacteria</taxon>
        <taxon>Pseudomonadati</taxon>
        <taxon>Pseudomonadota</taxon>
        <taxon>Alphaproteobacteria</taxon>
        <taxon>Hyphomicrobiales</taxon>
        <taxon>Rhodoblastaceae</taxon>
        <taxon>Rhodoblastus</taxon>
    </lineage>
</organism>
<dbReference type="PANTHER" id="PTHR44520">
    <property type="entry name" value="RESPONSE REGULATOR RCP1-RELATED"/>
    <property type="match status" value="1"/>
</dbReference>
<dbReference type="EMBL" id="NHSJ01000116">
    <property type="protein sequence ID" value="PPQ28091.1"/>
    <property type="molecule type" value="Genomic_DNA"/>
</dbReference>
<dbReference type="InterPro" id="IPR052893">
    <property type="entry name" value="TCS_response_regulator"/>
</dbReference>
<proteinExistence type="predicted"/>
<sequence length="184" mass="19596">MCEGNQKMLDVSSQEKSPYILVVDDDDDDVFLIRNALKRIGWGAGAKIQCGRVDNGVDAVSLLSRKDAGVDLPAAVILDINMPKLDGIGVLRALRHAPGLRELPIFVLTTTANETAHVTAMDLGATRIFVKPNTMTELTRIVREILDAVDALASTHAAPRAPGASSRSPGASPRSPEASQIANF</sequence>
<dbReference type="InterPro" id="IPR011006">
    <property type="entry name" value="CheY-like_superfamily"/>
</dbReference>
<accession>A0A2S6N0E4</accession>
<feature type="domain" description="Response regulatory" evidence="3">
    <location>
        <begin position="19"/>
        <end position="146"/>
    </location>
</feature>
<name>A0A2S6N0E4_9HYPH</name>
<feature type="region of interest" description="Disordered" evidence="2">
    <location>
        <begin position="157"/>
        <end position="184"/>
    </location>
</feature>
<dbReference type="Pfam" id="PF00072">
    <property type="entry name" value="Response_reg"/>
    <property type="match status" value="1"/>
</dbReference>
<dbReference type="InterPro" id="IPR001789">
    <property type="entry name" value="Sig_transdc_resp-reg_receiver"/>
</dbReference>
<keyword evidence="1" id="KW-0597">Phosphoprotein</keyword>
<comment type="caution">
    <text evidence="4">The sequence shown here is derived from an EMBL/GenBank/DDBJ whole genome shotgun (WGS) entry which is preliminary data.</text>
</comment>
<evidence type="ECO:0000256" key="1">
    <source>
        <dbReference type="PROSITE-ProRule" id="PRU00169"/>
    </source>
</evidence>
<evidence type="ECO:0000259" key="3">
    <source>
        <dbReference type="PROSITE" id="PS50110"/>
    </source>
</evidence>
<keyword evidence="5" id="KW-1185">Reference proteome</keyword>
<evidence type="ECO:0000256" key="2">
    <source>
        <dbReference type="SAM" id="MobiDB-lite"/>
    </source>
</evidence>
<protein>
    <recommendedName>
        <fullName evidence="3">Response regulatory domain-containing protein</fullName>
    </recommendedName>
</protein>
<dbReference type="Proteomes" id="UP000239089">
    <property type="component" value="Unassembled WGS sequence"/>
</dbReference>
<dbReference type="SUPFAM" id="SSF52172">
    <property type="entry name" value="CheY-like"/>
    <property type="match status" value="1"/>
</dbReference>
<dbReference type="AlphaFoldDB" id="A0A2S6N0E4"/>